<evidence type="ECO:0000313" key="8">
    <source>
        <dbReference type="EMBL" id="MBN7797663.1"/>
    </source>
</evidence>
<keyword evidence="3" id="KW-0963">Cytoplasm</keyword>
<evidence type="ECO:0000256" key="3">
    <source>
        <dbReference type="ARBA" id="ARBA00022490"/>
    </source>
</evidence>
<dbReference type="InterPro" id="IPR002364">
    <property type="entry name" value="Quin_OxRdtase/zeta-crystal_CS"/>
</dbReference>
<dbReference type="CDD" id="cd05289">
    <property type="entry name" value="MDR_like_2"/>
    <property type="match status" value="1"/>
</dbReference>
<keyword evidence="4" id="KW-0521">NADP</keyword>
<dbReference type="SUPFAM" id="SSF51735">
    <property type="entry name" value="NAD(P)-binding Rossmann-fold domains"/>
    <property type="match status" value="1"/>
</dbReference>
<dbReference type="PANTHER" id="PTHR44154">
    <property type="entry name" value="QUINONE OXIDOREDUCTASE"/>
    <property type="match status" value="1"/>
</dbReference>
<dbReference type="EMBL" id="JAFKCZ010000009">
    <property type="protein sequence ID" value="MBN7797663.1"/>
    <property type="molecule type" value="Genomic_DNA"/>
</dbReference>
<dbReference type="Gene3D" id="3.90.180.10">
    <property type="entry name" value="Medium-chain alcohol dehydrogenases, catalytic domain"/>
    <property type="match status" value="1"/>
</dbReference>
<proteinExistence type="predicted"/>
<dbReference type="Proteomes" id="UP000664303">
    <property type="component" value="Unassembled WGS sequence"/>
</dbReference>
<comment type="caution">
    <text evidence="8">The sequence shown here is derived from an EMBL/GenBank/DDBJ whole genome shotgun (WGS) entry which is preliminary data.</text>
</comment>
<evidence type="ECO:0000256" key="1">
    <source>
        <dbReference type="ARBA" id="ARBA00004496"/>
    </source>
</evidence>
<dbReference type="PROSITE" id="PS01162">
    <property type="entry name" value="QOR_ZETA_CRYSTAL"/>
    <property type="match status" value="1"/>
</dbReference>
<dbReference type="Gene3D" id="3.40.50.720">
    <property type="entry name" value="NAD(P)-binding Rossmann-like Domain"/>
    <property type="match status" value="1"/>
</dbReference>
<dbReference type="RefSeq" id="WP_206561113.1">
    <property type="nucleotide sequence ID" value="NZ_JAFKCZ010000009.1"/>
</dbReference>
<keyword evidence="6" id="KW-0007">Acetylation</keyword>
<dbReference type="GO" id="GO:0005737">
    <property type="term" value="C:cytoplasm"/>
    <property type="evidence" value="ECO:0007669"/>
    <property type="project" value="UniProtKB-SubCell"/>
</dbReference>
<dbReference type="Pfam" id="PF08240">
    <property type="entry name" value="ADH_N"/>
    <property type="match status" value="1"/>
</dbReference>
<dbReference type="AlphaFoldDB" id="A0A939DG60"/>
<dbReference type="InterPro" id="IPR051603">
    <property type="entry name" value="Zinc-ADH_QOR/CCCR"/>
</dbReference>
<name>A0A939DG60_9GAMM</name>
<gene>
    <name evidence="8" type="ORF">JYP50_13715</name>
</gene>
<comment type="subunit">
    <text evidence="2">Homotetramer.</text>
</comment>
<dbReference type="Pfam" id="PF00107">
    <property type="entry name" value="ADH_zinc_N"/>
    <property type="match status" value="1"/>
</dbReference>
<dbReference type="InterPro" id="IPR013149">
    <property type="entry name" value="ADH-like_C"/>
</dbReference>
<accession>A0A939DG60</accession>
<keyword evidence="5" id="KW-0694">RNA-binding</keyword>
<evidence type="ECO:0000313" key="9">
    <source>
        <dbReference type="Proteomes" id="UP000664303"/>
    </source>
</evidence>
<dbReference type="InterPro" id="IPR013154">
    <property type="entry name" value="ADH-like_N"/>
</dbReference>
<sequence>MFAMIIEETGGPEVFQYAEIDTPQPGPGQVLIQVACAGVNPADWKNRQGHLAPFRPYVFPYIIGFDAAGVVAAVGEGVTDPRVGDRVFSPTNHGQGGQGSYAQYTLADTDRVARIPDGLDFAQAAALPVAALTAWQGLFDRGGLRGGQRALIHGGSGGLGSFAVQFARWAGARVAATCSTPNVAYLRELGVERVIDYRSEDIAAAVSEWAPRGLDFLMDAVGASTLPAGLDLVRAGGTFVSIPTLVDDGDIPAAAAAAAEKRVNRIFSTMDDTDCAATLETIAGLLVRGEITLPPVREFDLRDVAEVHRGLERGHNRGKMVLRVADL</sequence>
<evidence type="ECO:0000256" key="5">
    <source>
        <dbReference type="ARBA" id="ARBA00022884"/>
    </source>
</evidence>
<evidence type="ECO:0000256" key="4">
    <source>
        <dbReference type="ARBA" id="ARBA00022857"/>
    </source>
</evidence>
<evidence type="ECO:0000256" key="2">
    <source>
        <dbReference type="ARBA" id="ARBA00011881"/>
    </source>
</evidence>
<dbReference type="SMART" id="SM00829">
    <property type="entry name" value="PKS_ER"/>
    <property type="match status" value="1"/>
</dbReference>
<dbReference type="InterPro" id="IPR036291">
    <property type="entry name" value="NAD(P)-bd_dom_sf"/>
</dbReference>
<evidence type="ECO:0000259" key="7">
    <source>
        <dbReference type="SMART" id="SM00829"/>
    </source>
</evidence>
<evidence type="ECO:0000256" key="6">
    <source>
        <dbReference type="ARBA" id="ARBA00022990"/>
    </source>
</evidence>
<dbReference type="GO" id="GO:0003723">
    <property type="term" value="F:RNA binding"/>
    <property type="evidence" value="ECO:0007669"/>
    <property type="project" value="UniProtKB-KW"/>
</dbReference>
<dbReference type="InterPro" id="IPR020843">
    <property type="entry name" value="ER"/>
</dbReference>
<dbReference type="PANTHER" id="PTHR44154:SF1">
    <property type="entry name" value="QUINONE OXIDOREDUCTASE"/>
    <property type="match status" value="1"/>
</dbReference>
<dbReference type="GO" id="GO:0016491">
    <property type="term" value="F:oxidoreductase activity"/>
    <property type="evidence" value="ECO:0007669"/>
    <property type="project" value="InterPro"/>
</dbReference>
<comment type="subcellular location">
    <subcellularLocation>
        <location evidence="1">Cytoplasm</location>
    </subcellularLocation>
</comment>
<organism evidence="8 9">
    <name type="scientific">Parahaliea mediterranea</name>
    <dbReference type="NCBI Taxonomy" id="651086"/>
    <lineage>
        <taxon>Bacteria</taxon>
        <taxon>Pseudomonadati</taxon>
        <taxon>Pseudomonadota</taxon>
        <taxon>Gammaproteobacteria</taxon>
        <taxon>Cellvibrionales</taxon>
        <taxon>Halieaceae</taxon>
        <taxon>Parahaliea</taxon>
    </lineage>
</organism>
<reference evidence="8" key="1">
    <citation type="submission" date="2021-02" db="EMBL/GenBank/DDBJ databases">
        <title>PHA producing bacteria isolated from coastal sediment in Guangdong, Shenzhen.</title>
        <authorList>
            <person name="Zheng W."/>
            <person name="Yu S."/>
            <person name="Huang Y."/>
        </authorList>
    </citation>
    <scope>NUCLEOTIDE SEQUENCE</scope>
    <source>
        <strain evidence="8">TN14-10</strain>
    </source>
</reference>
<dbReference type="InterPro" id="IPR011032">
    <property type="entry name" value="GroES-like_sf"/>
</dbReference>
<keyword evidence="9" id="KW-1185">Reference proteome</keyword>
<feature type="domain" description="Enoyl reductase (ER)" evidence="7">
    <location>
        <begin position="10"/>
        <end position="322"/>
    </location>
</feature>
<protein>
    <submittedName>
        <fullName evidence="8">NADP-dependent oxidoreductase</fullName>
    </submittedName>
</protein>
<dbReference type="GO" id="GO:0008270">
    <property type="term" value="F:zinc ion binding"/>
    <property type="evidence" value="ECO:0007669"/>
    <property type="project" value="InterPro"/>
</dbReference>
<dbReference type="SUPFAM" id="SSF50129">
    <property type="entry name" value="GroES-like"/>
    <property type="match status" value="1"/>
</dbReference>